<evidence type="ECO:0000313" key="4">
    <source>
        <dbReference type="EMBL" id="HIW86528.1"/>
    </source>
</evidence>
<dbReference type="SMART" id="SM00530">
    <property type="entry name" value="HTH_XRE"/>
    <property type="match status" value="1"/>
</dbReference>
<feature type="domain" description="HTH cro/C1-type" evidence="3">
    <location>
        <begin position="10"/>
        <end position="64"/>
    </location>
</feature>
<keyword evidence="2" id="KW-1133">Transmembrane helix</keyword>
<accession>A0A9D1RG85</accession>
<dbReference type="GO" id="GO:0003677">
    <property type="term" value="F:DNA binding"/>
    <property type="evidence" value="ECO:0007669"/>
    <property type="project" value="UniProtKB-KW"/>
</dbReference>
<evidence type="ECO:0000256" key="1">
    <source>
        <dbReference type="ARBA" id="ARBA00023125"/>
    </source>
</evidence>
<evidence type="ECO:0000313" key="5">
    <source>
        <dbReference type="Proteomes" id="UP000824205"/>
    </source>
</evidence>
<protein>
    <submittedName>
        <fullName evidence="4">Helix-turn-helix domain-containing protein</fullName>
    </submittedName>
</protein>
<reference evidence="4" key="2">
    <citation type="submission" date="2021-04" db="EMBL/GenBank/DDBJ databases">
        <authorList>
            <person name="Gilroy R."/>
        </authorList>
    </citation>
    <scope>NUCLEOTIDE SEQUENCE</scope>
    <source>
        <strain evidence="4">421</strain>
    </source>
</reference>
<feature type="transmembrane region" description="Helical" evidence="2">
    <location>
        <begin position="174"/>
        <end position="199"/>
    </location>
</feature>
<feature type="transmembrane region" description="Helical" evidence="2">
    <location>
        <begin position="151"/>
        <end position="168"/>
    </location>
</feature>
<dbReference type="CDD" id="cd00093">
    <property type="entry name" value="HTH_XRE"/>
    <property type="match status" value="1"/>
</dbReference>
<dbReference type="PANTHER" id="PTHR46558:SF4">
    <property type="entry name" value="DNA-BIDING PHAGE PROTEIN"/>
    <property type="match status" value="1"/>
</dbReference>
<dbReference type="EMBL" id="DXGE01000034">
    <property type="protein sequence ID" value="HIW86528.1"/>
    <property type="molecule type" value="Genomic_DNA"/>
</dbReference>
<organism evidence="4 5">
    <name type="scientific">Candidatus Eubacterium faecipullorum</name>
    <dbReference type="NCBI Taxonomy" id="2838571"/>
    <lineage>
        <taxon>Bacteria</taxon>
        <taxon>Bacillati</taxon>
        <taxon>Bacillota</taxon>
        <taxon>Clostridia</taxon>
        <taxon>Eubacteriales</taxon>
        <taxon>Eubacteriaceae</taxon>
        <taxon>Eubacterium</taxon>
    </lineage>
</organism>
<gene>
    <name evidence="4" type="ORF">IAA48_08550</name>
</gene>
<dbReference type="InterPro" id="IPR001387">
    <property type="entry name" value="Cro/C1-type_HTH"/>
</dbReference>
<keyword evidence="2" id="KW-0812">Transmembrane</keyword>
<dbReference type="InterPro" id="IPR010982">
    <property type="entry name" value="Lambda_DNA-bd_dom_sf"/>
</dbReference>
<dbReference type="PROSITE" id="PS50943">
    <property type="entry name" value="HTH_CROC1"/>
    <property type="match status" value="1"/>
</dbReference>
<comment type="caution">
    <text evidence="4">The sequence shown here is derived from an EMBL/GenBank/DDBJ whole genome shotgun (WGS) entry which is preliminary data.</text>
</comment>
<keyword evidence="1" id="KW-0238">DNA-binding</keyword>
<dbReference type="Pfam" id="PF01381">
    <property type="entry name" value="HTH_3"/>
    <property type="match status" value="1"/>
</dbReference>
<keyword evidence="2" id="KW-0472">Membrane</keyword>
<evidence type="ECO:0000256" key="2">
    <source>
        <dbReference type="SAM" id="Phobius"/>
    </source>
</evidence>
<dbReference type="SUPFAM" id="SSF47413">
    <property type="entry name" value="lambda repressor-like DNA-binding domains"/>
    <property type="match status" value="1"/>
</dbReference>
<proteinExistence type="predicted"/>
<dbReference type="Gene3D" id="1.10.260.40">
    <property type="entry name" value="lambda repressor-like DNA-binding domains"/>
    <property type="match status" value="1"/>
</dbReference>
<reference evidence="4" key="1">
    <citation type="journal article" date="2021" name="PeerJ">
        <title>Extensive microbial diversity within the chicken gut microbiome revealed by metagenomics and culture.</title>
        <authorList>
            <person name="Gilroy R."/>
            <person name="Ravi A."/>
            <person name="Getino M."/>
            <person name="Pursley I."/>
            <person name="Horton D.L."/>
            <person name="Alikhan N.F."/>
            <person name="Baker D."/>
            <person name="Gharbi K."/>
            <person name="Hall N."/>
            <person name="Watson M."/>
            <person name="Adriaenssens E.M."/>
            <person name="Foster-Nyarko E."/>
            <person name="Jarju S."/>
            <person name="Secka A."/>
            <person name="Antonio M."/>
            <person name="Oren A."/>
            <person name="Chaudhuri R.R."/>
            <person name="La Ragione R."/>
            <person name="Hildebrand F."/>
            <person name="Pallen M.J."/>
        </authorList>
    </citation>
    <scope>NUCLEOTIDE SEQUENCE</scope>
    <source>
        <strain evidence="4">421</strain>
    </source>
</reference>
<dbReference type="AlphaFoldDB" id="A0A9D1RG85"/>
<feature type="transmembrane region" description="Helical" evidence="2">
    <location>
        <begin position="126"/>
        <end position="144"/>
    </location>
</feature>
<dbReference type="PANTHER" id="PTHR46558">
    <property type="entry name" value="TRACRIPTIONAL REGULATORY PROTEIN-RELATED-RELATED"/>
    <property type="match status" value="1"/>
</dbReference>
<evidence type="ECO:0000259" key="3">
    <source>
        <dbReference type="PROSITE" id="PS50943"/>
    </source>
</evidence>
<feature type="transmembrane region" description="Helical" evidence="2">
    <location>
        <begin position="96"/>
        <end position="114"/>
    </location>
</feature>
<sequence length="209" mass="23152">MDPEKTGNFIREQRIQNGMTQKELAERLGCTDKAVSRWETGKGFPDVSYLIDLAKALDVNVNELLLGSRIEEGDRKANDRLLVETLRSSGKKENRLKLAVLALLCVLLLAVYYAPIAAMTPSDTMGVLFLHVLGTWGVSFAAGFVNSKLRWAFPVYAFIAYCPVVVILESADLMLYAGFFLACGYVLILLAAGLTAVFARIKRKLKKKE</sequence>
<dbReference type="Proteomes" id="UP000824205">
    <property type="component" value="Unassembled WGS sequence"/>
</dbReference>
<name>A0A9D1RG85_9FIRM</name>